<feature type="transmembrane region" description="Helical" evidence="1">
    <location>
        <begin position="21"/>
        <end position="45"/>
    </location>
</feature>
<dbReference type="RefSeq" id="WP_120259962.1">
    <property type="nucleotide sequence ID" value="NZ_RAPY01000002.1"/>
</dbReference>
<feature type="transmembrane region" description="Helical" evidence="1">
    <location>
        <begin position="348"/>
        <end position="369"/>
    </location>
</feature>
<keyword evidence="1" id="KW-0472">Membrane</keyword>
<evidence type="ECO:0000259" key="2">
    <source>
        <dbReference type="Pfam" id="PF03413"/>
    </source>
</evidence>
<gene>
    <name evidence="3" type="ORF">DFQ12_3224</name>
</gene>
<evidence type="ECO:0000313" key="3">
    <source>
        <dbReference type="EMBL" id="RKE52977.1"/>
    </source>
</evidence>
<keyword evidence="4" id="KW-1185">Reference proteome</keyword>
<name>A0A420B8D8_SPHD1</name>
<organism evidence="3 4">
    <name type="scientific">Sphingobacterium detergens</name>
    <dbReference type="NCBI Taxonomy" id="1145106"/>
    <lineage>
        <taxon>Bacteria</taxon>
        <taxon>Pseudomonadati</taxon>
        <taxon>Bacteroidota</taxon>
        <taxon>Sphingobacteriia</taxon>
        <taxon>Sphingobacteriales</taxon>
        <taxon>Sphingobacteriaceae</taxon>
        <taxon>Sphingobacterium</taxon>
    </lineage>
</organism>
<accession>A0A420B8D8</accession>
<proteinExistence type="predicted"/>
<evidence type="ECO:0000313" key="4">
    <source>
        <dbReference type="Proteomes" id="UP000286246"/>
    </source>
</evidence>
<feature type="transmembrane region" description="Helical" evidence="1">
    <location>
        <begin position="204"/>
        <end position="224"/>
    </location>
</feature>
<feature type="transmembrane region" description="Helical" evidence="1">
    <location>
        <begin position="148"/>
        <end position="172"/>
    </location>
</feature>
<evidence type="ECO:0000256" key="1">
    <source>
        <dbReference type="SAM" id="Phobius"/>
    </source>
</evidence>
<protein>
    <submittedName>
        <fullName evidence="3">Putative iron-regulated membrane protein</fullName>
    </submittedName>
</protein>
<dbReference type="Pfam" id="PF03413">
    <property type="entry name" value="PepSY"/>
    <property type="match status" value="1"/>
</dbReference>
<dbReference type="PANTHER" id="PTHR34219">
    <property type="entry name" value="IRON-REGULATED INNER MEMBRANE PROTEIN-RELATED"/>
    <property type="match status" value="1"/>
</dbReference>
<keyword evidence="1" id="KW-0812">Transmembrane</keyword>
<dbReference type="EMBL" id="RAPY01000002">
    <property type="protein sequence ID" value="RKE52977.1"/>
    <property type="molecule type" value="Genomic_DNA"/>
</dbReference>
<reference evidence="3 4" key="1">
    <citation type="submission" date="2018-09" db="EMBL/GenBank/DDBJ databases">
        <title>Genomic Encyclopedia of Type Strains, Phase III (KMG-III): the genomes of soil and plant-associated and newly described type strains.</title>
        <authorList>
            <person name="Whitman W."/>
        </authorList>
    </citation>
    <scope>NUCLEOTIDE SEQUENCE [LARGE SCALE GENOMIC DNA]</scope>
    <source>
        <strain evidence="3 4">CECT 7938</strain>
    </source>
</reference>
<dbReference type="Pfam" id="PF03929">
    <property type="entry name" value="PepSY_TM"/>
    <property type="match status" value="1"/>
</dbReference>
<keyword evidence="1" id="KW-1133">Transmembrane helix</keyword>
<dbReference type="AlphaFoldDB" id="A0A420B8D8"/>
<dbReference type="Proteomes" id="UP000286246">
    <property type="component" value="Unassembled WGS sequence"/>
</dbReference>
<comment type="caution">
    <text evidence="3">The sequence shown here is derived from an EMBL/GenBank/DDBJ whole genome shotgun (WGS) entry which is preliminary data.</text>
</comment>
<feature type="domain" description="PepSY" evidence="2">
    <location>
        <begin position="67"/>
        <end position="126"/>
    </location>
</feature>
<sequence>MNAYQKKEKKKSTLLRLVNWLHLWPSVVSGLIVVFVCLTGTIIVYSDEIIEASAGSAKYITPNAEKKLTLEQLLEIQKKKIPGILPSYVLYYNAPDRSVIINGFDPKNIRLSMIYMNPYTGEILKYDKTIHFFFIMAHLHAHMKLGSIGGWIVILSTIIFVISTLTGLILWWPRRWTKTTRKASFTVRWKAKFKRFNYDIHNVFGFYSLILCFILGMTGLIIFFQPMMNLTMKSLGATAVDWHRDLPKTDKTKHFIDAFPLMDQLFKVQPQKKVIKYWVYDYKKSGVFAFNLADRAGLKSDENNYTYYFDKYSGSPYLIKKEEHIHNKVENWVWQLHMGQWFGQIGKLSTFIAGLISTTLPITGFLIWWGKRRKNKAKNTTGNFIR</sequence>
<dbReference type="InterPro" id="IPR005625">
    <property type="entry name" value="PepSY-ass_TM"/>
</dbReference>
<dbReference type="OrthoDB" id="111691at2"/>
<dbReference type="InterPro" id="IPR025711">
    <property type="entry name" value="PepSY"/>
</dbReference>